<evidence type="ECO:0000313" key="1">
    <source>
        <dbReference type="EMBL" id="KAJ7195193.1"/>
    </source>
</evidence>
<name>A0AAD6Y5L1_9AGAR</name>
<evidence type="ECO:0008006" key="3">
    <source>
        <dbReference type="Google" id="ProtNLM"/>
    </source>
</evidence>
<reference evidence="1" key="1">
    <citation type="submission" date="2023-03" db="EMBL/GenBank/DDBJ databases">
        <title>Massive genome expansion in bonnet fungi (Mycena s.s.) driven by repeated elements and novel gene families across ecological guilds.</title>
        <authorList>
            <consortium name="Lawrence Berkeley National Laboratory"/>
            <person name="Harder C.B."/>
            <person name="Miyauchi S."/>
            <person name="Viragh M."/>
            <person name="Kuo A."/>
            <person name="Thoen E."/>
            <person name="Andreopoulos B."/>
            <person name="Lu D."/>
            <person name="Skrede I."/>
            <person name="Drula E."/>
            <person name="Henrissat B."/>
            <person name="Morin E."/>
            <person name="Kohler A."/>
            <person name="Barry K."/>
            <person name="LaButti K."/>
            <person name="Morin E."/>
            <person name="Salamov A."/>
            <person name="Lipzen A."/>
            <person name="Mereny Z."/>
            <person name="Hegedus B."/>
            <person name="Baldrian P."/>
            <person name="Stursova M."/>
            <person name="Weitz H."/>
            <person name="Taylor A."/>
            <person name="Grigoriev I.V."/>
            <person name="Nagy L.G."/>
            <person name="Martin F."/>
            <person name="Kauserud H."/>
        </authorList>
    </citation>
    <scope>NUCLEOTIDE SEQUENCE</scope>
    <source>
        <strain evidence="1">9144</strain>
    </source>
</reference>
<dbReference type="Gene3D" id="3.30.710.10">
    <property type="entry name" value="Potassium Channel Kv1.1, Chain A"/>
    <property type="match status" value="1"/>
</dbReference>
<dbReference type="InterPro" id="IPR011333">
    <property type="entry name" value="SKP1/BTB/POZ_sf"/>
</dbReference>
<evidence type="ECO:0000313" key="2">
    <source>
        <dbReference type="Proteomes" id="UP001219525"/>
    </source>
</evidence>
<organism evidence="1 2">
    <name type="scientific">Mycena pura</name>
    <dbReference type="NCBI Taxonomy" id="153505"/>
    <lineage>
        <taxon>Eukaryota</taxon>
        <taxon>Fungi</taxon>
        <taxon>Dikarya</taxon>
        <taxon>Basidiomycota</taxon>
        <taxon>Agaricomycotina</taxon>
        <taxon>Agaricomycetes</taxon>
        <taxon>Agaricomycetidae</taxon>
        <taxon>Agaricales</taxon>
        <taxon>Marasmiineae</taxon>
        <taxon>Mycenaceae</taxon>
        <taxon>Mycena</taxon>
    </lineage>
</organism>
<comment type="caution">
    <text evidence="1">The sequence shown here is derived from an EMBL/GenBank/DDBJ whole genome shotgun (WGS) entry which is preliminary data.</text>
</comment>
<dbReference type="AlphaFoldDB" id="A0AAD6Y5L1"/>
<dbReference type="CDD" id="cd18186">
    <property type="entry name" value="BTB_POZ_ZBTB_KLHL-like"/>
    <property type="match status" value="1"/>
</dbReference>
<dbReference type="SUPFAM" id="SSF54695">
    <property type="entry name" value="POZ domain"/>
    <property type="match status" value="1"/>
</dbReference>
<proteinExistence type="predicted"/>
<dbReference type="Proteomes" id="UP001219525">
    <property type="component" value="Unassembled WGS sequence"/>
</dbReference>
<gene>
    <name evidence="1" type="ORF">GGX14DRAFT_404110</name>
</gene>
<dbReference type="EMBL" id="JARJCW010000092">
    <property type="protein sequence ID" value="KAJ7195193.1"/>
    <property type="molecule type" value="Genomic_DNA"/>
</dbReference>
<keyword evidence="2" id="KW-1185">Reference proteome</keyword>
<sequence length="338" mass="38944">MYTRVHGLWFEDGGLIIKAESTIFRISKCLLAARSTFFSDMIILPPLPESDMELIDGIPVVTLPDPAKDVEVFLRAIIDSSYFMPPPKPVQLSEVLGILLLSHKYDVGYLFCRALEHLSMQFYFPLAKAYRSSKNGIEAPCHIKFSSTQPNTSELFHIIKICKMVGADWILPMAYYYAYYHIQQADLLSMTSEDDEYHSRLCLSASRNLILSNLKMFYFLKTTVDDCLDSRQCNLVRQGIWSYMLTAVQEPLDVAPLDSFREDFWEQVWLDENSSQDEDEPSAFCVHCYHATKRTHDHLLRDCWDRLPFFFCLPGWSDLEVVRQTVFGESTSGNSDEV</sequence>
<accession>A0AAD6Y5L1</accession>
<protein>
    <recommendedName>
        <fullName evidence="3">BTB domain-containing protein</fullName>
    </recommendedName>
</protein>